<reference evidence="5" key="1">
    <citation type="submission" date="2020-04" db="EMBL/GenBank/DDBJ databases">
        <authorList>
            <person name="Alioto T."/>
            <person name="Alioto T."/>
            <person name="Gomez Garrido J."/>
        </authorList>
    </citation>
    <scope>NUCLEOTIDE SEQUENCE</scope>
    <source>
        <strain evidence="5">A484AB</strain>
    </source>
</reference>
<dbReference type="Gene3D" id="3.30.160.60">
    <property type="entry name" value="Classic Zinc Finger"/>
    <property type="match status" value="5"/>
</dbReference>
<dbReference type="SUPFAM" id="SSF57667">
    <property type="entry name" value="beta-beta-alpha zinc fingers"/>
    <property type="match status" value="3"/>
</dbReference>
<evidence type="ECO:0000313" key="6">
    <source>
        <dbReference type="Proteomes" id="UP001152795"/>
    </source>
</evidence>
<dbReference type="FunFam" id="3.30.160.60:FF:000624">
    <property type="entry name" value="zinc finger protein 697"/>
    <property type="match status" value="1"/>
</dbReference>
<proteinExistence type="predicted"/>
<dbReference type="PANTHER" id="PTHR24409">
    <property type="entry name" value="ZINC FINGER PROTEIN 142"/>
    <property type="match status" value="1"/>
</dbReference>
<dbReference type="Pfam" id="PF00096">
    <property type="entry name" value="zf-C2H2"/>
    <property type="match status" value="2"/>
</dbReference>
<keyword evidence="3" id="KW-0863">Zinc-finger</keyword>
<dbReference type="FunFam" id="3.30.160.60:FF:001732">
    <property type="entry name" value="Zgc:162936"/>
    <property type="match status" value="1"/>
</dbReference>
<comment type="caution">
    <text evidence="5">The sequence shown here is derived from an EMBL/GenBank/DDBJ whole genome shotgun (WGS) entry which is preliminary data.</text>
</comment>
<keyword evidence="1" id="KW-0479">Metal-binding</keyword>
<evidence type="ECO:0000256" key="4">
    <source>
        <dbReference type="ARBA" id="ARBA00022833"/>
    </source>
</evidence>
<organism evidence="5 6">
    <name type="scientific">Paramuricea clavata</name>
    <name type="common">Red gorgonian</name>
    <name type="synonym">Violescent sea-whip</name>
    <dbReference type="NCBI Taxonomy" id="317549"/>
    <lineage>
        <taxon>Eukaryota</taxon>
        <taxon>Metazoa</taxon>
        <taxon>Cnidaria</taxon>
        <taxon>Anthozoa</taxon>
        <taxon>Octocorallia</taxon>
        <taxon>Malacalcyonacea</taxon>
        <taxon>Plexauridae</taxon>
        <taxon>Paramuricea</taxon>
    </lineage>
</organism>
<dbReference type="GO" id="GO:0008270">
    <property type="term" value="F:zinc ion binding"/>
    <property type="evidence" value="ECO:0007669"/>
    <property type="project" value="UniProtKB-KW"/>
</dbReference>
<keyword evidence="6" id="KW-1185">Reference proteome</keyword>
<dbReference type="GO" id="GO:0045893">
    <property type="term" value="P:positive regulation of DNA-templated transcription"/>
    <property type="evidence" value="ECO:0007669"/>
    <property type="project" value="UniProtKB-ARBA"/>
</dbReference>
<keyword evidence="4" id="KW-0862">Zinc</keyword>
<dbReference type="OrthoDB" id="9439903at2759"/>
<dbReference type="GO" id="GO:0000977">
    <property type="term" value="F:RNA polymerase II transcription regulatory region sequence-specific DNA binding"/>
    <property type="evidence" value="ECO:0007669"/>
    <property type="project" value="TreeGrafter"/>
</dbReference>
<evidence type="ECO:0000256" key="3">
    <source>
        <dbReference type="ARBA" id="ARBA00022771"/>
    </source>
</evidence>
<dbReference type="Proteomes" id="UP001152795">
    <property type="component" value="Unassembled WGS sequence"/>
</dbReference>
<evidence type="ECO:0000256" key="1">
    <source>
        <dbReference type="ARBA" id="ARBA00022723"/>
    </source>
</evidence>
<dbReference type="GO" id="GO:0005634">
    <property type="term" value="C:nucleus"/>
    <property type="evidence" value="ECO:0007669"/>
    <property type="project" value="TreeGrafter"/>
</dbReference>
<dbReference type="PROSITE" id="PS50157">
    <property type="entry name" value="ZINC_FINGER_C2H2_2"/>
    <property type="match status" value="6"/>
</dbReference>
<sequence>MYGNFLLRTAKMNLEAKETVNDIAAKNNYQRVSVIRWAGRESTKTYQEKSSFEEDCTVPVVQDESFVSSCSVTAKYRCSFCKKSFKWHSHWKSHERIHTGEKPFKCEICGKSFARSDGLQCHKLTHITPRHLPITRGKGSTQATAVAYKYPPAESAEHISNVTKELEQKNIFNCSHCNRIFFSCAGVVKHMQVHEGRTNYICEVCDMVFPKKSALEVHSRVHTGIKPYQCNTCAKAFSIYGNLKRHLLIHTGERPYQCSHCSNSFNNPSHLRRHLKKKHKGQRD</sequence>
<dbReference type="PROSITE" id="PS00028">
    <property type="entry name" value="ZINC_FINGER_C2H2_1"/>
    <property type="match status" value="6"/>
</dbReference>
<dbReference type="FunFam" id="3.30.160.60:FF:002343">
    <property type="entry name" value="Zinc finger protein 33A"/>
    <property type="match status" value="1"/>
</dbReference>
<dbReference type="GO" id="GO:0005694">
    <property type="term" value="C:chromosome"/>
    <property type="evidence" value="ECO:0007669"/>
    <property type="project" value="UniProtKB-ARBA"/>
</dbReference>
<dbReference type="PANTHER" id="PTHR24409:SF295">
    <property type="entry name" value="AZ2-RELATED"/>
    <property type="match status" value="1"/>
</dbReference>
<dbReference type="InterPro" id="IPR036236">
    <property type="entry name" value="Znf_C2H2_sf"/>
</dbReference>
<evidence type="ECO:0000313" key="5">
    <source>
        <dbReference type="EMBL" id="CAB3999916.1"/>
    </source>
</evidence>
<keyword evidence="2" id="KW-0677">Repeat</keyword>
<protein>
    <submittedName>
        <fullName evidence="5">Zinc finger 239-like</fullName>
    </submittedName>
</protein>
<dbReference type="FunFam" id="3.30.160.60:FF:000340">
    <property type="entry name" value="zinc finger protein 473 isoform X1"/>
    <property type="match status" value="1"/>
</dbReference>
<dbReference type="EMBL" id="CACRXK020003703">
    <property type="protein sequence ID" value="CAB3999916.1"/>
    <property type="molecule type" value="Genomic_DNA"/>
</dbReference>
<gene>
    <name evidence="5" type="ORF">PACLA_8A059147</name>
</gene>
<dbReference type="Pfam" id="PF13894">
    <property type="entry name" value="zf-C2H2_4"/>
    <property type="match status" value="2"/>
</dbReference>
<accession>A0A6S7H748</accession>
<dbReference type="InterPro" id="IPR013087">
    <property type="entry name" value="Znf_C2H2_type"/>
</dbReference>
<evidence type="ECO:0000256" key="2">
    <source>
        <dbReference type="ARBA" id="ARBA00022737"/>
    </source>
</evidence>
<dbReference type="AlphaFoldDB" id="A0A6S7H748"/>
<name>A0A6S7H748_PARCT</name>
<dbReference type="SMART" id="SM00355">
    <property type="entry name" value="ZnF_C2H2"/>
    <property type="match status" value="6"/>
</dbReference>
<dbReference type="GO" id="GO:0000981">
    <property type="term" value="F:DNA-binding transcription factor activity, RNA polymerase II-specific"/>
    <property type="evidence" value="ECO:0007669"/>
    <property type="project" value="TreeGrafter"/>
</dbReference>